<dbReference type="AlphaFoldDB" id="A0A915B5R8"/>
<dbReference type="Proteomes" id="UP000887569">
    <property type="component" value="Unplaced"/>
</dbReference>
<accession>A0A915B5R8</accession>
<dbReference type="WBParaSite" id="PgR027_g116_t04">
    <property type="protein sequence ID" value="PgR027_g116_t04"/>
    <property type="gene ID" value="PgR027_g116"/>
</dbReference>
<sequence length="51" mass="6000">MRKWCYLLTLLHGAKLYEKGIEESKGEARKLSFVNRSFVDRRSVIIMAEII</sequence>
<keyword evidence="1" id="KW-1185">Reference proteome</keyword>
<reference evidence="2" key="1">
    <citation type="submission" date="2022-11" db="UniProtKB">
        <authorList>
            <consortium name="WormBaseParasite"/>
        </authorList>
    </citation>
    <scope>IDENTIFICATION</scope>
</reference>
<evidence type="ECO:0000313" key="1">
    <source>
        <dbReference type="Proteomes" id="UP000887569"/>
    </source>
</evidence>
<evidence type="ECO:0000313" key="2">
    <source>
        <dbReference type="WBParaSite" id="PgR027_g116_t04"/>
    </source>
</evidence>
<organism evidence="1 2">
    <name type="scientific">Parascaris univalens</name>
    <name type="common">Nematode worm</name>
    <dbReference type="NCBI Taxonomy" id="6257"/>
    <lineage>
        <taxon>Eukaryota</taxon>
        <taxon>Metazoa</taxon>
        <taxon>Ecdysozoa</taxon>
        <taxon>Nematoda</taxon>
        <taxon>Chromadorea</taxon>
        <taxon>Rhabditida</taxon>
        <taxon>Spirurina</taxon>
        <taxon>Ascaridomorpha</taxon>
        <taxon>Ascaridoidea</taxon>
        <taxon>Ascarididae</taxon>
        <taxon>Parascaris</taxon>
    </lineage>
</organism>
<protein>
    <submittedName>
        <fullName evidence="2">Secreted protein</fullName>
    </submittedName>
</protein>
<name>A0A915B5R8_PARUN</name>
<proteinExistence type="predicted"/>